<dbReference type="PANTHER" id="PTHR30055:SF238">
    <property type="entry name" value="MYCOFACTOCIN BIOSYNTHESIS TRANSCRIPTIONAL REGULATOR MFTR-RELATED"/>
    <property type="match status" value="1"/>
</dbReference>
<dbReference type="Proteomes" id="UP001595833">
    <property type="component" value="Unassembled WGS sequence"/>
</dbReference>
<evidence type="ECO:0000256" key="3">
    <source>
        <dbReference type="ARBA" id="ARBA00023163"/>
    </source>
</evidence>
<keyword evidence="2 4" id="KW-0238">DNA-binding</keyword>
<reference evidence="8" key="1">
    <citation type="journal article" date="2019" name="Int. J. Syst. Evol. Microbiol.">
        <title>The Global Catalogue of Microorganisms (GCM) 10K type strain sequencing project: providing services to taxonomists for standard genome sequencing and annotation.</title>
        <authorList>
            <consortium name="The Broad Institute Genomics Platform"/>
            <consortium name="The Broad Institute Genome Sequencing Center for Infectious Disease"/>
            <person name="Wu L."/>
            <person name="Ma J."/>
        </authorList>
    </citation>
    <scope>NUCLEOTIDE SEQUENCE [LARGE SCALE GENOMIC DNA]</scope>
    <source>
        <strain evidence="8">KCTC 12848</strain>
    </source>
</reference>
<dbReference type="EMBL" id="JBHSJB010000053">
    <property type="protein sequence ID" value="MFC5060264.1"/>
    <property type="molecule type" value="Genomic_DNA"/>
</dbReference>
<dbReference type="InterPro" id="IPR001647">
    <property type="entry name" value="HTH_TetR"/>
</dbReference>
<feature type="region of interest" description="Disordered" evidence="5">
    <location>
        <begin position="1"/>
        <end position="24"/>
    </location>
</feature>
<keyword evidence="8" id="KW-1185">Reference proteome</keyword>
<evidence type="ECO:0000256" key="2">
    <source>
        <dbReference type="ARBA" id="ARBA00023125"/>
    </source>
</evidence>
<name>A0ABV9YED0_9PSEU</name>
<keyword evidence="3" id="KW-0804">Transcription</keyword>
<evidence type="ECO:0000256" key="5">
    <source>
        <dbReference type="SAM" id="MobiDB-lite"/>
    </source>
</evidence>
<keyword evidence="1" id="KW-0805">Transcription regulation</keyword>
<evidence type="ECO:0000256" key="1">
    <source>
        <dbReference type="ARBA" id="ARBA00023015"/>
    </source>
</evidence>
<feature type="compositionally biased region" description="Basic and acidic residues" evidence="5">
    <location>
        <begin position="1"/>
        <end position="10"/>
    </location>
</feature>
<dbReference type="InterPro" id="IPR050109">
    <property type="entry name" value="HTH-type_TetR-like_transc_reg"/>
</dbReference>
<evidence type="ECO:0000313" key="8">
    <source>
        <dbReference type="Proteomes" id="UP001595833"/>
    </source>
</evidence>
<evidence type="ECO:0000259" key="6">
    <source>
        <dbReference type="PROSITE" id="PS50977"/>
    </source>
</evidence>
<evidence type="ECO:0000256" key="4">
    <source>
        <dbReference type="PROSITE-ProRule" id="PRU00335"/>
    </source>
</evidence>
<dbReference type="PANTHER" id="PTHR30055">
    <property type="entry name" value="HTH-TYPE TRANSCRIPTIONAL REGULATOR RUTR"/>
    <property type="match status" value="1"/>
</dbReference>
<dbReference type="InterPro" id="IPR009057">
    <property type="entry name" value="Homeodomain-like_sf"/>
</dbReference>
<evidence type="ECO:0000313" key="7">
    <source>
        <dbReference type="EMBL" id="MFC5060264.1"/>
    </source>
</evidence>
<protein>
    <submittedName>
        <fullName evidence="7">TetR/AcrR family transcriptional regulator</fullName>
    </submittedName>
</protein>
<dbReference type="PROSITE" id="PS50977">
    <property type="entry name" value="HTH_TETR_2"/>
    <property type="match status" value="1"/>
</dbReference>
<dbReference type="PRINTS" id="PR00455">
    <property type="entry name" value="HTHTETR"/>
</dbReference>
<feature type="domain" description="HTH tetR-type" evidence="6">
    <location>
        <begin position="24"/>
        <end position="84"/>
    </location>
</feature>
<feature type="DNA-binding region" description="H-T-H motif" evidence="4">
    <location>
        <begin position="47"/>
        <end position="66"/>
    </location>
</feature>
<dbReference type="Gene3D" id="1.10.357.10">
    <property type="entry name" value="Tetracycline Repressor, domain 2"/>
    <property type="match status" value="1"/>
</dbReference>
<dbReference type="SUPFAM" id="SSF46689">
    <property type="entry name" value="Homeodomain-like"/>
    <property type="match status" value="1"/>
</dbReference>
<accession>A0ABV9YED0</accession>
<dbReference type="RefSeq" id="WP_344041990.1">
    <property type="nucleotide sequence ID" value="NZ_BAAAKE010000031.1"/>
</dbReference>
<dbReference type="Pfam" id="PF00440">
    <property type="entry name" value="TetR_N"/>
    <property type="match status" value="1"/>
</dbReference>
<organism evidence="7 8">
    <name type="scientific">Saccharothrix xinjiangensis</name>
    <dbReference type="NCBI Taxonomy" id="204798"/>
    <lineage>
        <taxon>Bacteria</taxon>
        <taxon>Bacillati</taxon>
        <taxon>Actinomycetota</taxon>
        <taxon>Actinomycetes</taxon>
        <taxon>Pseudonocardiales</taxon>
        <taxon>Pseudonocardiaceae</taxon>
        <taxon>Saccharothrix</taxon>
    </lineage>
</organism>
<sequence>MPGDRADGSRGRTGRPPLTERRKAETRLEIAREAVRLFAARGVAATSAEDVAEAAGISVRTLWRYFPAKEDCVRPLFTAGIEAVAGLLRGWRAGDEVADLLDEAARDTGAGRADVPALLALIRLVPAEPALRAVWLRAHDNAEPVFAAALAESSGDGLRARVRAAMLNAALRAAVEHYAWHTAPAGRPEDDEDGLLDAVREAFRIAADGVSPHPGCPPAR</sequence>
<proteinExistence type="predicted"/>
<gene>
    <name evidence="7" type="ORF">ACFPFM_41685</name>
</gene>
<comment type="caution">
    <text evidence="7">The sequence shown here is derived from an EMBL/GenBank/DDBJ whole genome shotgun (WGS) entry which is preliminary data.</text>
</comment>